<feature type="binding site" evidence="13">
    <location>
        <position position="119"/>
    </location>
    <ligand>
        <name>substrate</name>
    </ligand>
</feature>
<feature type="binding site" evidence="13">
    <location>
        <position position="157"/>
    </location>
    <ligand>
        <name>substrate</name>
    </ligand>
</feature>
<dbReference type="Pfam" id="PF02866">
    <property type="entry name" value="Ldh_1_C"/>
    <property type="match status" value="1"/>
</dbReference>
<feature type="active site" description="Proton acceptor" evidence="12">
    <location>
        <position position="215"/>
    </location>
</feature>
<evidence type="ECO:0000256" key="5">
    <source>
        <dbReference type="ARBA" id="ARBA00022435"/>
    </source>
</evidence>
<dbReference type="GO" id="GO:0006108">
    <property type="term" value="P:malate metabolic process"/>
    <property type="evidence" value="ECO:0007669"/>
    <property type="project" value="InterPro"/>
</dbReference>
<accession>A0A6P4AVX1</accession>
<dbReference type="PIRSF" id="PIRSF000102">
    <property type="entry name" value="Lac_mal_DH"/>
    <property type="match status" value="1"/>
</dbReference>
<dbReference type="GO" id="GO:0006097">
    <property type="term" value="P:glyoxylate cycle"/>
    <property type="evidence" value="ECO:0007669"/>
    <property type="project" value="UniProtKB-KW"/>
</dbReference>
<dbReference type="NCBIfam" id="TIGR01772">
    <property type="entry name" value="MDH_euk_gproteo"/>
    <property type="match status" value="1"/>
</dbReference>
<feature type="binding site" evidence="14">
    <location>
        <position position="266"/>
    </location>
    <ligand>
        <name>NAD(+)</name>
        <dbReference type="ChEBI" id="CHEBI:57540"/>
    </ligand>
</feature>
<feature type="binding site" evidence="13">
    <location>
        <position position="125"/>
    </location>
    <ligand>
        <name>substrate</name>
    </ligand>
</feature>
<evidence type="ECO:0000256" key="2">
    <source>
        <dbReference type="ARBA" id="ARBA00008824"/>
    </source>
</evidence>
<dbReference type="InterPro" id="IPR015955">
    <property type="entry name" value="Lactate_DH/Glyco_Ohase_4_C"/>
</dbReference>
<keyword evidence="19" id="KW-1185">Reference proteome</keyword>
<dbReference type="InterPro" id="IPR001557">
    <property type="entry name" value="L-lactate/malate_DH"/>
</dbReference>
<dbReference type="GO" id="GO:0006099">
    <property type="term" value="P:tricarboxylic acid cycle"/>
    <property type="evidence" value="ECO:0007669"/>
    <property type="project" value="UniProtKB-KW"/>
</dbReference>
<dbReference type="SUPFAM" id="SSF56327">
    <property type="entry name" value="LDH C-terminal domain-like"/>
    <property type="match status" value="1"/>
</dbReference>
<evidence type="ECO:0000256" key="6">
    <source>
        <dbReference type="ARBA" id="ARBA00022532"/>
    </source>
</evidence>
<dbReference type="GeneID" id="107427480"/>
<comment type="subunit">
    <text evidence="3">Homodimer.</text>
</comment>
<dbReference type="InterPro" id="IPR036291">
    <property type="entry name" value="NAD(P)-bd_dom_sf"/>
</dbReference>
<evidence type="ECO:0000256" key="10">
    <source>
        <dbReference type="ARBA" id="ARBA00023140"/>
    </source>
</evidence>
<dbReference type="InterPro" id="IPR022383">
    <property type="entry name" value="Lactate/malate_DH_C"/>
</dbReference>
<feature type="domain" description="Lactate/malate dehydrogenase C-terminal" evidence="18">
    <location>
        <begin position="185"/>
        <end position="348"/>
    </location>
</feature>
<dbReference type="FunCoup" id="A0A6P4AVX1">
    <property type="interactions" value="2786"/>
</dbReference>
<protein>
    <recommendedName>
        <fullName evidence="4 16">Malate dehydrogenase</fullName>
        <ecNumber evidence="4 16">1.1.1.37</ecNumber>
    </recommendedName>
</protein>
<dbReference type="Pfam" id="PF00056">
    <property type="entry name" value="Ldh_1_N"/>
    <property type="match status" value="1"/>
</dbReference>
<dbReference type="Gene3D" id="3.40.50.720">
    <property type="entry name" value="NAD(P)-binding Rossmann-like Domain"/>
    <property type="match status" value="1"/>
</dbReference>
<evidence type="ECO:0000256" key="9">
    <source>
        <dbReference type="ARBA" id="ARBA00023027"/>
    </source>
</evidence>
<dbReference type="FunFam" id="3.40.50.720:FF:000013">
    <property type="entry name" value="Malate dehydrogenase"/>
    <property type="match status" value="1"/>
</dbReference>
<dbReference type="RefSeq" id="XP_015893338.1">
    <property type="nucleotide sequence ID" value="XM_016037852.4"/>
</dbReference>
<evidence type="ECO:0000256" key="3">
    <source>
        <dbReference type="ARBA" id="ARBA00011738"/>
    </source>
</evidence>
<dbReference type="PANTHER" id="PTHR11540:SF71">
    <property type="entry name" value="MALATE DEHYDROGENASE 1, PEROXISOMAL"/>
    <property type="match status" value="1"/>
</dbReference>
<evidence type="ECO:0000256" key="14">
    <source>
        <dbReference type="PIRSR" id="PIRSR000102-3"/>
    </source>
</evidence>
<feature type="binding site" evidence="13">
    <location>
        <position position="191"/>
    </location>
    <ligand>
        <name>substrate</name>
    </ligand>
</feature>
<feature type="binding site" evidence="14">
    <location>
        <position position="72"/>
    </location>
    <ligand>
        <name>NAD(+)</name>
        <dbReference type="ChEBI" id="CHEBI:57540"/>
    </ligand>
</feature>
<gene>
    <name evidence="20" type="primary">LOC107427480</name>
</gene>
<keyword evidence="7" id="KW-0809">Transit peptide</keyword>
<comment type="catalytic activity">
    <reaction evidence="11 16">
        <text>(S)-malate + NAD(+) = oxaloacetate + NADH + H(+)</text>
        <dbReference type="Rhea" id="RHEA:21432"/>
        <dbReference type="ChEBI" id="CHEBI:15378"/>
        <dbReference type="ChEBI" id="CHEBI:15589"/>
        <dbReference type="ChEBI" id="CHEBI:16452"/>
        <dbReference type="ChEBI" id="CHEBI:57540"/>
        <dbReference type="ChEBI" id="CHEBI:57945"/>
        <dbReference type="EC" id="1.1.1.37"/>
    </reaction>
</comment>
<dbReference type="PANTHER" id="PTHR11540">
    <property type="entry name" value="MALATE AND LACTATE DEHYDROGENASE"/>
    <property type="match status" value="1"/>
</dbReference>
<evidence type="ECO:0000256" key="8">
    <source>
        <dbReference type="ARBA" id="ARBA00023002"/>
    </source>
</evidence>
<comment type="subcellular location">
    <subcellularLocation>
        <location evidence="1">Peroxisome</location>
    </subcellularLocation>
</comment>
<evidence type="ECO:0000256" key="11">
    <source>
        <dbReference type="ARBA" id="ARBA00048313"/>
    </source>
</evidence>
<keyword evidence="8 15" id="KW-0560">Oxidoreductase</keyword>
<evidence type="ECO:0000256" key="7">
    <source>
        <dbReference type="ARBA" id="ARBA00022946"/>
    </source>
</evidence>
<keyword evidence="5" id="KW-0329">Glyoxylate bypass</keyword>
<feature type="binding site" evidence="14">
    <location>
        <begin position="155"/>
        <end position="157"/>
    </location>
    <ligand>
        <name>NAD(+)</name>
        <dbReference type="ChEBI" id="CHEBI:57540"/>
    </ligand>
</feature>
<dbReference type="CDD" id="cd01337">
    <property type="entry name" value="MDH_glyoxysomal_mitochondrial"/>
    <property type="match status" value="1"/>
</dbReference>
<dbReference type="GO" id="GO:0009507">
    <property type="term" value="C:chloroplast"/>
    <property type="evidence" value="ECO:0007669"/>
    <property type="project" value="TreeGrafter"/>
</dbReference>
<feature type="binding site" evidence="14">
    <location>
        <begin position="46"/>
        <end position="52"/>
    </location>
    <ligand>
        <name>NAD(+)</name>
        <dbReference type="ChEBI" id="CHEBI:57540"/>
    </ligand>
</feature>
<feature type="binding site" evidence="14">
    <location>
        <position position="132"/>
    </location>
    <ligand>
        <name>NAD(+)</name>
        <dbReference type="ChEBI" id="CHEBI:57540"/>
    </ligand>
</feature>
<evidence type="ECO:0000256" key="12">
    <source>
        <dbReference type="PIRSR" id="PIRSR000102-1"/>
    </source>
</evidence>
<dbReference type="PROSITE" id="PS00068">
    <property type="entry name" value="MDH"/>
    <property type="match status" value="1"/>
</dbReference>
<dbReference type="EC" id="1.1.1.37" evidence="4 16"/>
<dbReference type="SUPFAM" id="SSF51735">
    <property type="entry name" value="NAD(P)-binding Rossmann-fold domains"/>
    <property type="match status" value="1"/>
</dbReference>
<dbReference type="InterPro" id="IPR010097">
    <property type="entry name" value="Malate_DH_type1"/>
</dbReference>
<name>A0A6P4AVX1_ZIZJJ</name>
<dbReference type="Gene3D" id="3.90.110.10">
    <property type="entry name" value="Lactate dehydrogenase/glycoside hydrolase, family 4, C-terminal"/>
    <property type="match status" value="1"/>
</dbReference>
<evidence type="ECO:0000256" key="13">
    <source>
        <dbReference type="PIRSR" id="PIRSR000102-2"/>
    </source>
</evidence>
<evidence type="ECO:0000259" key="17">
    <source>
        <dbReference type="Pfam" id="PF00056"/>
    </source>
</evidence>
<dbReference type="InterPro" id="IPR001252">
    <property type="entry name" value="Malate_DH_AS"/>
</dbReference>
<keyword evidence="9 14" id="KW-0520">NAD</keyword>
<evidence type="ECO:0000256" key="1">
    <source>
        <dbReference type="ARBA" id="ARBA00004275"/>
    </source>
</evidence>
<dbReference type="KEGG" id="zju:107427480"/>
<dbReference type="FunFam" id="3.90.110.10:FF:000001">
    <property type="entry name" value="Malate dehydrogenase"/>
    <property type="match status" value="1"/>
</dbReference>
<evidence type="ECO:0000256" key="4">
    <source>
        <dbReference type="ARBA" id="ARBA00012995"/>
    </source>
</evidence>
<keyword evidence="10" id="KW-0576">Peroxisome</keyword>
<dbReference type="Proteomes" id="UP001652623">
    <property type="component" value="Chromosome 9"/>
</dbReference>
<sequence>MENQRIAKISAHLYPSNSQVEDNSGLRKENCRAKGGAPGFKVAILGAAGGIGQPLALLMKINPLVSVLHLYDVVNTPGVTADIGHMDTGAVVRGFLGQAQLESALSGMDLVIIPAGVPRKPGMTRDDLFNINAGIVRTLCEGIARSCPRAIVNLISNPVNSTVPIAAEVFKKAGTYDPKRLLGVTTLDVVRANTFVAEVLGLDPREVNVPVVGGHSGVTILPLLSQVKPPSSFTQQEIEYLTDRIQNGGTEVVEAKAGAGSATLSMAYAAVKFADACLRGLRGDAGVVECAFVDSKVTELPFFASKVQLGRNGAEEVYQLGPLNEYERVGLEKAKKELAASIQKGISFVRK</sequence>
<feature type="domain" description="Lactate/malate dehydrogenase N-terminal" evidence="17">
    <location>
        <begin position="41"/>
        <end position="183"/>
    </location>
</feature>
<dbReference type="AlphaFoldDB" id="A0A6P4AVX1"/>
<comment type="similarity">
    <text evidence="2">Belongs to the LDH/MDH superfamily. MDH type 1 family.</text>
</comment>
<organism evidence="19 20">
    <name type="scientific">Ziziphus jujuba</name>
    <name type="common">Chinese jujube</name>
    <name type="synonym">Ziziphus sativa</name>
    <dbReference type="NCBI Taxonomy" id="326968"/>
    <lineage>
        <taxon>Eukaryota</taxon>
        <taxon>Viridiplantae</taxon>
        <taxon>Streptophyta</taxon>
        <taxon>Embryophyta</taxon>
        <taxon>Tracheophyta</taxon>
        <taxon>Spermatophyta</taxon>
        <taxon>Magnoliopsida</taxon>
        <taxon>eudicotyledons</taxon>
        <taxon>Gunneridae</taxon>
        <taxon>Pentapetalae</taxon>
        <taxon>rosids</taxon>
        <taxon>fabids</taxon>
        <taxon>Rosales</taxon>
        <taxon>Rhamnaceae</taxon>
        <taxon>Paliureae</taxon>
        <taxon>Ziziphus</taxon>
    </lineage>
</organism>
<dbReference type="GO" id="GO:0030060">
    <property type="term" value="F:L-malate dehydrogenase (NAD+) activity"/>
    <property type="evidence" value="ECO:0007669"/>
    <property type="project" value="UniProtKB-EC"/>
</dbReference>
<keyword evidence="6 16" id="KW-0816">Tricarboxylic acid cycle</keyword>
<evidence type="ECO:0000259" key="18">
    <source>
        <dbReference type="Pfam" id="PF02866"/>
    </source>
</evidence>
<dbReference type="InterPro" id="IPR001236">
    <property type="entry name" value="Lactate/malate_DH_N"/>
</dbReference>
<evidence type="ECO:0000256" key="16">
    <source>
        <dbReference type="RuleBase" id="RU003405"/>
    </source>
</evidence>
<evidence type="ECO:0000313" key="19">
    <source>
        <dbReference type="Proteomes" id="UP001652623"/>
    </source>
</evidence>
<reference evidence="20" key="1">
    <citation type="submission" date="2025-08" db="UniProtKB">
        <authorList>
            <consortium name="RefSeq"/>
        </authorList>
    </citation>
    <scope>IDENTIFICATION</scope>
    <source>
        <tissue evidence="20">Seedling</tissue>
    </source>
</reference>
<dbReference type="GO" id="GO:0005777">
    <property type="term" value="C:peroxisome"/>
    <property type="evidence" value="ECO:0007669"/>
    <property type="project" value="UniProtKB-SubCell"/>
</dbReference>
<dbReference type="InParanoid" id="A0A6P4AVX1"/>
<evidence type="ECO:0000313" key="20">
    <source>
        <dbReference type="RefSeq" id="XP_015893338.1"/>
    </source>
</evidence>
<evidence type="ECO:0000256" key="15">
    <source>
        <dbReference type="RuleBase" id="RU003369"/>
    </source>
</evidence>
<proteinExistence type="inferred from homology"/>